<dbReference type="GO" id="GO:0044283">
    <property type="term" value="P:small molecule biosynthetic process"/>
    <property type="evidence" value="ECO:0007669"/>
    <property type="project" value="UniProtKB-ARBA"/>
</dbReference>
<keyword evidence="2" id="KW-0479">Metal-binding</keyword>
<dbReference type="SUPFAM" id="SSF51197">
    <property type="entry name" value="Clavaminate synthase-like"/>
    <property type="match status" value="1"/>
</dbReference>
<dbReference type="Gene3D" id="2.60.120.330">
    <property type="entry name" value="B-lactam Antibiotic, Isopenicillin N Synthase, Chain"/>
    <property type="match status" value="1"/>
</dbReference>
<dbReference type="AlphaFoldDB" id="A0A167T719"/>
<dbReference type="PROSITE" id="PS51471">
    <property type="entry name" value="FE2OG_OXY"/>
    <property type="match status" value="1"/>
</dbReference>
<dbReference type="InterPro" id="IPR050231">
    <property type="entry name" value="Iron_ascorbate_oxido_reductase"/>
</dbReference>
<evidence type="ECO:0000313" key="5">
    <source>
        <dbReference type="Proteomes" id="UP000076874"/>
    </source>
</evidence>
<proteinExistence type="inferred from homology"/>
<dbReference type="PANTHER" id="PTHR47990">
    <property type="entry name" value="2-OXOGLUTARATE (2OG) AND FE(II)-DEPENDENT OXYGENASE SUPERFAMILY PROTEIN-RELATED"/>
    <property type="match status" value="1"/>
</dbReference>
<reference evidence="4 5" key="1">
    <citation type="journal article" date="2016" name="Genome Biol. Evol.">
        <title>Divergent and convergent evolution of fungal pathogenicity.</title>
        <authorList>
            <person name="Shang Y."/>
            <person name="Xiao G."/>
            <person name="Zheng P."/>
            <person name="Cen K."/>
            <person name="Zhan S."/>
            <person name="Wang C."/>
        </authorList>
    </citation>
    <scope>NUCLEOTIDE SEQUENCE [LARGE SCALE GENOMIC DNA]</scope>
    <source>
        <strain evidence="4 5">RCEF 264</strain>
    </source>
</reference>
<comment type="caution">
    <text evidence="4">The sequence shown here is derived from an EMBL/GenBank/DDBJ whole genome shotgun (WGS) entry which is preliminary data.</text>
</comment>
<dbReference type="InterPro" id="IPR005123">
    <property type="entry name" value="Oxoglu/Fe-dep_dioxygenase_dom"/>
</dbReference>
<dbReference type="Proteomes" id="UP000076874">
    <property type="component" value="Unassembled WGS sequence"/>
</dbReference>
<keyword evidence="2" id="KW-0408">Iron</keyword>
<keyword evidence="5" id="KW-1185">Reference proteome</keyword>
<sequence length="323" mass="36569">MAVIDVPVLDFSTERTALIDRIRAQCRINGFFQITGHGVDVRVQENALAWSKRFFELPEREKMKCSKDNNTWNRGYELMRSQILEVGTQPDLKEGFYIGDEIPTTHPYFVNKKLNSGPNQWPEALGDDLTAFQAANLAYYRATFRLAADVLKAIALSLNLEENFFAPFMDGAVATMRLLHYPVQEPDDDEKLIRGIGAHTDFGAITLLLQDDVDGLQVWDQNNQLWIDVEPTKGAYVVNLGNLMQRWTNEVYKSNIHRVINKSGKERYSIPFFTSGNPEYVVTCIPSCVAPGEKNKFPPITVEEAVSSAYAESYARAQKFNQA</sequence>
<dbReference type="InterPro" id="IPR044861">
    <property type="entry name" value="IPNS-like_FE2OG_OXY"/>
</dbReference>
<feature type="domain" description="Fe2OG dioxygenase" evidence="3">
    <location>
        <begin position="172"/>
        <end position="276"/>
    </location>
</feature>
<protein>
    <submittedName>
        <fullName evidence="4">Oxoglutarate/iron-dependent oxygenase</fullName>
    </submittedName>
</protein>
<gene>
    <name evidence="4" type="ORF">SPI_05410</name>
</gene>
<dbReference type="OrthoDB" id="288590at2759"/>
<evidence type="ECO:0000259" key="3">
    <source>
        <dbReference type="PROSITE" id="PS51471"/>
    </source>
</evidence>
<accession>A0A167T719</accession>
<dbReference type="InterPro" id="IPR027443">
    <property type="entry name" value="IPNS-like_sf"/>
</dbReference>
<organism evidence="4 5">
    <name type="scientific">Niveomyces insectorum RCEF 264</name>
    <dbReference type="NCBI Taxonomy" id="1081102"/>
    <lineage>
        <taxon>Eukaryota</taxon>
        <taxon>Fungi</taxon>
        <taxon>Dikarya</taxon>
        <taxon>Ascomycota</taxon>
        <taxon>Pezizomycotina</taxon>
        <taxon>Sordariomycetes</taxon>
        <taxon>Hypocreomycetidae</taxon>
        <taxon>Hypocreales</taxon>
        <taxon>Cordycipitaceae</taxon>
        <taxon>Niveomyces</taxon>
    </lineage>
</organism>
<evidence type="ECO:0000256" key="2">
    <source>
        <dbReference type="RuleBase" id="RU003682"/>
    </source>
</evidence>
<dbReference type="Pfam" id="PF03171">
    <property type="entry name" value="2OG-FeII_Oxy"/>
    <property type="match status" value="1"/>
</dbReference>
<dbReference type="PRINTS" id="PR00682">
    <property type="entry name" value="IPNSYNTHASE"/>
</dbReference>
<evidence type="ECO:0000313" key="4">
    <source>
        <dbReference type="EMBL" id="OAA60286.1"/>
    </source>
</evidence>
<dbReference type="GO" id="GO:0016491">
    <property type="term" value="F:oxidoreductase activity"/>
    <property type="evidence" value="ECO:0007669"/>
    <property type="project" value="UniProtKB-KW"/>
</dbReference>
<dbReference type="InterPro" id="IPR026992">
    <property type="entry name" value="DIOX_N"/>
</dbReference>
<name>A0A167T719_9HYPO</name>
<keyword evidence="2" id="KW-0560">Oxidoreductase</keyword>
<dbReference type="Pfam" id="PF14226">
    <property type="entry name" value="DIOX_N"/>
    <property type="match status" value="1"/>
</dbReference>
<evidence type="ECO:0000256" key="1">
    <source>
        <dbReference type="ARBA" id="ARBA00008056"/>
    </source>
</evidence>
<dbReference type="EMBL" id="AZHD01000009">
    <property type="protein sequence ID" value="OAA60286.1"/>
    <property type="molecule type" value="Genomic_DNA"/>
</dbReference>
<comment type="similarity">
    <text evidence="1 2">Belongs to the iron/ascorbate-dependent oxidoreductase family.</text>
</comment>
<dbReference type="GO" id="GO:0046872">
    <property type="term" value="F:metal ion binding"/>
    <property type="evidence" value="ECO:0007669"/>
    <property type="project" value="UniProtKB-KW"/>
</dbReference>